<dbReference type="Proteomes" id="UP000266152">
    <property type="component" value="Unassembled WGS sequence"/>
</dbReference>
<dbReference type="CDD" id="cd12148">
    <property type="entry name" value="fungal_TF_MHR"/>
    <property type="match status" value="1"/>
</dbReference>
<dbReference type="EMBL" id="PXOF01000118">
    <property type="protein sequence ID" value="RGP64223.1"/>
    <property type="molecule type" value="Genomic_DNA"/>
</dbReference>
<keyword evidence="1" id="KW-0539">Nucleus</keyword>
<sequence length="520" mass="57880">MSLGRVLELAVTSPRFQLRVLLAPHAVAESPVLIAASTAITIDSAPPVTGLEFPPHFDPSIFSSTVISHSGVDRSLPVATFPQTTASTTLPVLSLQGPLGGIGDPDPAFSLEVPRGLLQTERYIDSFYRNFYAAHPFILPKEPLLVLAQGASLEPLIAAIRWIGSLFVEQHASQGLLNDAARLIDGNLLKDGFLVQARLLLIIGLDGIRQRKRANKLMSEARDISIQINMNTSPFATSHGRGIPILEESWRRTWWELYVVDALMSGVHQTNTFALYDVPADVGLPCEENQYLLGQIPPHMHLNDTENIGLFDGKPFSSYTYRIQCACILGTLQRMPTNVDYVDKLLANWMLRLPASKYTAYCNGALDEMMFQAIMMWHAISILLHQPHSQLDPSSTYHIKACAPNTPATSSDAFNPHTKRTIRAAGELSKLVTHRVPLLSHTHFFAYMVTLSSTIHLSKWSLAFVAQDDEDLRQNMRQSIGALIKYAEKWPIAQHLGCQVKRIAKEVYMMKKRQQQKSPE</sequence>
<dbReference type="PANTHER" id="PTHR47431">
    <property type="entry name" value="ZN(II)2CYS6 TRANSCRIPTION FACTOR (EUROFUNG)-RELATED"/>
    <property type="match status" value="1"/>
</dbReference>
<evidence type="ECO:0000256" key="1">
    <source>
        <dbReference type="ARBA" id="ARBA00023242"/>
    </source>
</evidence>
<proteinExistence type="predicted"/>
<comment type="caution">
    <text evidence="3">The sequence shown here is derived from an EMBL/GenBank/DDBJ whole genome shotgun (WGS) entry which is preliminary data.</text>
</comment>
<evidence type="ECO:0000259" key="2">
    <source>
        <dbReference type="Pfam" id="PF04082"/>
    </source>
</evidence>
<dbReference type="PANTHER" id="PTHR47431:SF1">
    <property type="entry name" value="ZN(II)2CYS6 TRANSCRIPTION FACTOR (EUROFUNG)"/>
    <property type="match status" value="1"/>
</dbReference>
<gene>
    <name evidence="3" type="ORF">FSPOR_8042</name>
</gene>
<dbReference type="AlphaFoldDB" id="A0A395RVT0"/>
<evidence type="ECO:0000313" key="3">
    <source>
        <dbReference type="EMBL" id="RGP64223.1"/>
    </source>
</evidence>
<dbReference type="GO" id="GO:0006351">
    <property type="term" value="P:DNA-templated transcription"/>
    <property type="evidence" value="ECO:0007669"/>
    <property type="project" value="InterPro"/>
</dbReference>
<dbReference type="GO" id="GO:0003677">
    <property type="term" value="F:DNA binding"/>
    <property type="evidence" value="ECO:0007669"/>
    <property type="project" value="InterPro"/>
</dbReference>
<dbReference type="Pfam" id="PF04082">
    <property type="entry name" value="Fungal_trans"/>
    <property type="match status" value="1"/>
</dbReference>
<dbReference type="InterPro" id="IPR007219">
    <property type="entry name" value="XnlR_reg_dom"/>
</dbReference>
<protein>
    <recommendedName>
        <fullName evidence="2">Xylanolytic transcriptional activator regulatory domain-containing protein</fullName>
    </recommendedName>
</protein>
<evidence type="ECO:0000313" key="4">
    <source>
        <dbReference type="Proteomes" id="UP000266152"/>
    </source>
</evidence>
<reference evidence="3 4" key="1">
    <citation type="journal article" date="2018" name="PLoS Pathog.">
        <title>Evolution of structural diversity of trichothecenes, a family of toxins produced by plant pathogenic and entomopathogenic fungi.</title>
        <authorList>
            <person name="Proctor R.H."/>
            <person name="McCormick S.P."/>
            <person name="Kim H.S."/>
            <person name="Cardoza R.E."/>
            <person name="Stanley A.M."/>
            <person name="Lindo L."/>
            <person name="Kelly A."/>
            <person name="Brown D.W."/>
            <person name="Lee T."/>
            <person name="Vaughan M.M."/>
            <person name="Alexander N.J."/>
            <person name="Busman M."/>
            <person name="Gutierrez S."/>
        </authorList>
    </citation>
    <scope>NUCLEOTIDE SEQUENCE [LARGE SCALE GENOMIC DNA]</scope>
    <source>
        <strain evidence="3 4">NRRL 3299</strain>
    </source>
</reference>
<feature type="domain" description="Xylanolytic transcriptional activator regulatory" evidence="2">
    <location>
        <begin position="195"/>
        <end position="290"/>
    </location>
</feature>
<organism evidence="3 4">
    <name type="scientific">Fusarium sporotrichioides</name>
    <dbReference type="NCBI Taxonomy" id="5514"/>
    <lineage>
        <taxon>Eukaryota</taxon>
        <taxon>Fungi</taxon>
        <taxon>Dikarya</taxon>
        <taxon>Ascomycota</taxon>
        <taxon>Pezizomycotina</taxon>
        <taxon>Sordariomycetes</taxon>
        <taxon>Hypocreomycetidae</taxon>
        <taxon>Hypocreales</taxon>
        <taxon>Nectriaceae</taxon>
        <taxon>Fusarium</taxon>
    </lineage>
</organism>
<accession>A0A395RVT0</accession>
<keyword evidence="4" id="KW-1185">Reference proteome</keyword>
<dbReference type="STRING" id="5514.A0A395RVT0"/>
<dbReference type="GO" id="GO:0008270">
    <property type="term" value="F:zinc ion binding"/>
    <property type="evidence" value="ECO:0007669"/>
    <property type="project" value="InterPro"/>
</dbReference>
<name>A0A395RVT0_FUSSP</name>